<dbReference type="PROSITE" id="PS50102">
    <property type="entry name" value="RRM"/>
    <property type="match status" value="1"/>
</dbReference>
<evidence type="ECO:0000256" key="6">
    <source>
        <dbReference type="ARBA" id="ARBA00022884"/>
    </source>
</evidence>
<evidence type="ECO:0000256" key="7">
    <source>
        <dbReference type="ARBA" id="ARBA00023242"/>
    </source>
</evidence>
<sequence>MVVMGEHHMTHTQLISKAMHSSQLMVRKQQPIRDNNHLQLLHLQDMEDMNKLLPMDSSMVKRLLQLGMAEPLLVMMLLLLMNSPAGVDMVPQGMIKGVEVDMVAVVEVDMDAAPEARGGPRGGGGFGGGFNGAGDYGPPDMEDKIVMPDSVFVSGFPSSTTEMDLASHFGQIGVIKTDKKTNGLKIWMFKDKVTGDNKGEATITYEDENAASAAINWFHNQDFQGSKLHVSLATRKPNQWDTMSRGGPRGGGGRGGGDRGGPRGGGYGGGMRGGPGGRGGDRGDRGGRGGGGPPQGGAPRAGDWVCPNPSCGNNNFAWRDACNKCQTPKGPGGDRGSGGFDRGGGFDRSSRGGGFRGGDRGGRGGFGGGRGGDRGGRGGYGDRGGRGGFGDRGRGGPMRGGDRGRDRPRPY</sequence>
<dbReference type="SMART" id="SM00360">
    <property type="entry name" value="RRM"/>
    <property type="match status" value="1"/>
</dbReference>
<feature type="region of interest" description="Disordered" evidence="10">
    <location>
        <begin position="234"/>
        <end position="301"/>
    </location>
</feature>
<dbReference type="GO" id="GO:0008270">
    <property type="term" value="F:zinc ion binding"/>
    <property type="evidence" value="ECO:0007669"/>
    <property type="project" value="UniProtKB-KW"/>
</dbReference>
<keyword evidence="4 9" id="KW-0863">Zinc-finger</keyword>
<evidence type="ECO:0008006" key="15">
    <source>
        <dbReference type="Google" id="ProtNLM"/>
    </source>
</evidence>
<evidence type="ECO:0000313" key="13">
    <source>
        <dbReference type="EMBL" id="KAK2703705.1"/>
    </source>
</evidence>
<evidence type="ECO:0000256" key="5">
    <source>
        <dbReference type="ARBA" id="ARBA00022833"/>
    </source>
</evidence>
<evidence type="ECO:0000313" key="14">
    <source>
        <dbReference type="Proteomes" id="UP001187531"/>
    </source>
</evidence>
<dbReference type="SUPFAM" id="SSF54928">
    <property type="entry name" value="RNA-binding domain, RBD"/>
    <property type="match status" value="1"/>
</dbReference>
<dbReference type="PROSITE" id="PS50199">
    <property type="entry name" value="ZF_RANBP2_2"/>
    <property type="match status" value="1"/>
</dbReference>
<dbReference type="CDD" id="cd12534">
    <property type="entry name" value="RRM_SARFH"/>
    <property type="match status" value="1"/>
</dbReference>
<dbReference type="Gene3D" id="3.30.70.330">
    <property type="match status" value="1"/>
</dbReference>
<comment type="subcellular location">
    <subcellularLocation>
        <location evidence="1">Nucleus</location>
    </subcellularLocation>
</comment>
<keyword evidence="7" id="KW-0539">Nucleus</keyword>
<keyword evidence="3" id="KW-0479">Metal-binding</keyword>
<evidence type="ECO:0000256" key="10">
    <source>
        <dbReference type="SAM" id="MobiDB-lite"/>
    </source>
</evidence>
<evidence type="ECO:0000256" key="3">
    <source>
        <dbReference type="ARBA" id="ARBA00022723"/>
    </source>
</evidence>
<evidence type="ECO:0000256" key="8">
    <source>
        <dbReference type="PROSITE-ProRule" id="PRU00176"/>
    </source>
</evidence>
<dbReference type="GO" id="GO:0005634">
    <property type="term" value="C:nucleus"/>
    <property type="evidence" value="ECO:0007669"/>
    <property type="project" value="UniProtKB-SubCell"/>
</dbReference>
<dbReference type="InterPro" id="IPR000504">
    <property type="entry name" value="RRM_dom"/>
</dbReference>
<dbReference type="EMBL" id="JAVRJZ010000078">
    <property type="protein sequence ID" value="KAK2703705.1"/>
    <property type="molecule type" value="Genomic_DNA"/>
</dbReference>
<evidence type="ECO:0000259" key="11">
    <source>
        <dbReference type="PROSITE" id="PS50102"/>
    </source>
</evidence>
<dbReference type="SUPFAM" id="SSF90209">
    <property type="entry name" value="Ran binding protein zinc finger-like"/>
    <property type="match status" value="1"/>
</dbReference>
<dbReference type="PRINTS" id="PR01228">
    <property type="entry name" value="EGGSHELL"/>
</dbReference>
<accession>A0AA88H3A8</accession>
<feature type="compositionally biased region" description="Gly residues" evidence="10">
    <location>
        <begin position="330"/>
        <end position="343"/>
    </location>
</feature>
<dbReference type="GO" id="GO:0003723">
    <property type="term" value="F:RNA binding"/>
    <property type="evidence" value="ECO:0007669"/>
    <property type="project" value="UniProtKB-UniRule"/>
</dbReference>
<evidence type="ECO:0000259" key="12">
    <source>
        <dbReference type="PROSITE" id="PS50199"/>
    </source>
</evidence>
<keyword evidence="5" id="KW-0862">Zinc</keyword>
<evidence type="ECO:0000256" key="4">
    <source>
        <dbReference type="ARBA" id="ARBA00022771"/>
    </source>
</evidence>
<dbReference type="InterPro" id="IPR001876">
    <property type="entry name" value="Znf_RanBP2"/>
</dbReference>
<dbReference type="PROSITE" id="PS01358">
    <property type="entry name" value="ZF_RANBP2_1"/>
    <property type="match status" value="1"/>
</dbReference>
<keyword evidence="14" id="KW-1185">Reference proteome</keyword>
<evidence type="ECO:0000256" key="9">
    <source>
        <dbReference type="PROSITE-ProRule" id="PRU00322"/>
    </source>
</evidence>
<feature type="compositionally biased region" description="Basic and acidic residues" evidence="10">
    <location>
        <begin position="383"/>
        <end position="411"/>
    </location>
</feature>
<dbReference type="InterPro" id="IPR036443">
    <property type="entry name" value="Znf_RanBP2_sf"/>
</dbReference>
<dbReference type="InterPro" id="IPR012677">
    <property type="entry name" value="Nucleotide-bd_a/b_plait_sf"/>
</dbReference>
<feature type="domain" description="RanBP2-type" evidence="12">
    <location>
        <begin position="300"/>
        <end position="331"/>
    </location>
</feature>
<dbReference type="Proteomes" id="UP001187531">
    <property type="component" value="Unassembled WGS sequence"/>
</dbReference>
<feature type="domain" description="RRM" evidence="11">
    <location>
        <begin position="149"/>
        <end position="235"/>
    </location>
</feature>
<dbReference type="InterPro" id="IPR034870">
    <property type="entry name" value="TET_fam"/>
</dbReference>
<keyword evidence="6 8" id="KW-0694">RNA-binding</keyword>
<organism evidence="13 14">
    <name type="scientific">Artemia franciscana</name>
    <name type="common">Brine shrimp</name>
    <name type="synonym">Artemia sanfranciscana</name>
    <dbReference type="NCBI Taxonomy" id="6661"/>
    <lineage>
        <taxon>Eukaryota</taxon>
        <taxon>Metazoa</taxon>
        <taxon>Ecdysozoa</taxon>
        <taxon>Arthropoda</taxon>
        <taxon>Crustacea</taxon>
        <taxon>Branchiopoda</taxon>
        <taxon>Anostraca</taxon>
        <taxon>Artemiidae</taxon>
        <taxon>Artemia</taxon>
    </lineage>
</organism>
<proteinExistence type="inferred from homology"/>
<feature type="region of interest" description="Disordered" evidence="10">
    <location>
        <begin position="328"/>
        <end position="411"/>
    </location>
</feature>
<dbReference type="GO" id="GO:0006355">
    <property type="term" value="P:regulation of DNA-templated transcription"/>
    <property type="evidence" value="ECO:0007669"/>
    <property type="project" value="InterPro"/>
</dbReference>
<evidence type="ECO:0000256" key="2">
    <source>
        <dbReference type="ARBA" id="ARBA00008448"/>
    </source>
</evidence>
<evidence type="ECO:0000256" key="1">
    <source>
        <dbReference type="ARBA" id="ARBA00004123"/>
    </source>
</evidence>
<protein>
    <recommendedName>
        <fullName evidence="15">RNA-binding protein cabeza</fullName>
    </recommendedName>
</protein>
<dbReference type="Pfam" id="PF00641">
    <property type="entry name" value="Zn_ribbon_RanBP"/>
    <property type="match status" value="1"/>
</dbReference>
<reference evidence="13" key="1">
    <citation type="submission" date="2023-07" db="EMBL/GenBank/DDBJ databases">
        <title>Chromosome-level genome assembly of Artemia franciscana.</title>
        <authorList>
            <person name="Jo E."/>
        </authorList>
    </citation>
    <scope>NUCLEOTIDE SEQUENCE</scope>
    <source>
        <tissue evidence="13">Whole body</tissue>
    </source>
</reference>
<dbReference type="AlphaFoldDB" id="A0AA88H3A8"/>
<dbReference type="PANTHER" id="PTHR23238">
    <property type="entry name" value="RNA BINDING PROTEIN"/>
    <property type="match status" value="1"/>
</dbReference>
<dbReference type="InterPro" id="IPR035979">
    <property type="entry name" value="RBD_domain_sf"/>
</dbReference>
<dbReference type="Gene3D" id="4.10.1060.10">
    <property type="entry name" value="Zinc finger, RanBP2-type"/>
    <property type="match status" value="1"/>
</dbReference>
<name>A0AA88H3A8_ARTSF</name>
<comment type="caution">
    <text evidence="13">The sequence shown here is derived from an EMBL/GenBank/DDBJ whole genome shotgun (WGS) entry which is preliminary data.</text>
</comment>
<dbReference type="SMART" id="SM00547">
    <property type="entry name" value="ZnF_RBZ"/>
    <property type="match status" value="1"/>
</dbReference>
<comment type="similarity">
    <text evidence="2">Belongs to the RRM TET family.</text>
</comment>
<gene>
    <name evidence="13" type="ORF">QYM36_017863</name>
</gene>
<feature type="compositionally biased region" description="Gly residues" evidence="10">
    <location>
        <begin position="262"/>
        <end position="278"/>
    </location>
</feature>
<dbReference type="Pfam" id="PF00076">
    <property type="entry name" value="RRM_1"/>
    <property type="match status" value="1"/>
</dbReference>